<name>A0A0E9SSP8_ANGAN</name>
<reference evidence="1" key="1">
    <citation type="submission" date="2014-11" db="EMBL/GenBank/DDBJ databases">
        <authorList>
            <person name="Amaro Gonzalez C."/>
        </authorList>
    </citation>
    <scope>NUCLEOTIDE SEQUENCE</scope>
</reference>
<reference evidence="1" key="2">
    <citation type="journal article" date="2015" name="Fish Shellfish Immunol.">
        <title>Early steps in the European eel (Anguilla anguilla)-Vibrio vulnificus interaction in the gills: Role of the RtxA13 toxin.</title>
        <authorList>
            <person name="Callol A."/>
            <person name="Pajuelo D."/>
            <person name="Ebbesson L."/>
            <person name="Teles M."/>
            <person name="MacKenzie S."/>
            <person name="Amaro C."/>
        </authorList>
    </citation>
    <scope>NUCLEOTIDE SEQUENCE</scope>
</reference>
<protein>
    <submittedName>
        <fullName evidence="1">Uncharacterized protein</fullName>
    </submittedName>
</protein>
<accession>A0A0E9SSP8</accession>
<organism evidence="1">
    <name type="scientific">Anguilla anguilla</name>
    <name type="common">European freshwater eel</name>
    <name type="synonym">Muraena anguilla</name>
    <dbReference type="NCBI Taxonomy" id="7936"/>
    <lineage>
        <taxon>Eukaryota</taxon>
        <taxon>Metazoa</taxon>
        <taxon>Chordata</taxon>
        <taxon>Craniata</taxon>
        <taxon>Vertebrata</taxon>
        <taxon>Euteleostomi</taxon>
        <taxon>Actinopterygii</taxon>
        <taxon>Neopterygii</taxon>
        <taxon>Teleostei</taxon>
        <taxon>Anguilliformes</taxon>
        <taxon>Anguillidae</taxon>
        <taxon>Anguilla</taxon>
    </lineage>
</organism>
<dbReference type="EMBL" id="GBXM01064251">
    <property type="protein sequence ID" value="JAH44326.1"/>
    <property type="molecule type" value="Transcribed_RNA"/>
</dbReference>
<evidence type="ECO:0000313" key="1">
    <source>
        <dbReference type="EMBL" id="JAH44326.1"/>
    </source>
</evidence>
<proteinExistence type="predicted"/>
<sequence>MSVCPLYRGRQAEHN</sequence>